<sequence>MRLYQTFVKLLATIWKLLQKLMRDSAKYRDLKSYTLESHVYFTLSQDTRLCVRISIAKCCLS</sequence>
<keyword evidence="2" id="KW-1185">Reference proteome</keyword>
<protein>
    <submittedName>
        <fullName evidence="1">Uncharacterized protein</fullName>
    </submittedName>
</protein>
<dbReference type="AlphaFoldDB" id="Q7VI79"/>
<proteinExistence type="predicted"/>
<gene>
    <name evidence="1" type="ordered locus">HH_0729</name>
</gene>
<accession>Q7VI79</accession>
<dbReference type="KEGG" id="hhe:HH_0729"/>
<reference evidence="1 2" key="1">
    <citation type="journal article" date="2003" name="Proc. Natl. Acad. Sci. U.S.A.">
        <title>The complete genome sequence of the carcinogenic bacterium Helicobacter hepaticus.</title>
        <authorList>
            <person name="Suerbaum S."/>
            <person name="Josenhans C."/>
            <person name="Sterzenbach T."/>
            <person name="Drescher B."/>
            <person name="Brandt P."/>
            <person name="Bell M."/>
            <person name="Droege M."/>
            <person name="Fartmann B."/>
            <person name="Fischer H.-P."/>
            <person name="Ge Z."/>
            <person name="Hoerster A."/>
            <person name="Holland R."/>
            <person name="Klein K."/>
            <person name="Koenig J."/>
            <person name="Macko L."/>
            <person name="Mendz G.L."/>
            <person name="Nyakatura G."/>
            <person name="Schauer D.B."/>
            <person name="Shen Z."/>
            <person name="Weber J."/>
            <person name="Frosch M."/>
            <person name="Fox J.G."/>
        </authorList>
    </citation>
    <scope>NUCLEOTIDE SEQUENCE [LARGE SCALE GENOMIC DNA]</scope>
    <source>
        <strain evidence="2">ATCC 51449 / 3B1</strain>
    </source>
</reference>
<evidence type="ECO:0000313" key="2">
    <source>
        <dbReference type="Proteomes" id="UP000002495"/>
    </source>
</evidence>
<evidence type="ECO:0000313" key="1">
    <source>
        <dbReference type="EMBL" id="AAP77326.1"/>
    </source>
</evidence>
<dbReference type="HOGENOM" id="CLU_2898004_0_0_7"/>
<dbReference type="STRING" id="235279.HH_0729"/>
<organism evidence="1 2">
    <name type="scientific">Helicobacter hepaticus (strain ATCC 51449 / 3B1)</name>
    <dbReference type="NCBI Taxonomy" id="235279"/>
    <lineage>
        <taxon>Bacteria</taxon>
        <taxon>Pseudomonadati</taxon>
        <taxon>Campylobacterota</taxon>
        <taxon>Epsilonproteobacteria</taxon>
        <taxon>Campylobacterales</taxon>
        <taxon>Helicobacteraceae</taxon>
        <taxon>Helicobacter</taxon>
    </lineage>
</organism>
<dbReference type="Proteomes" id="UP000002495">
    <property type="component" value="Chromosome"/>
</dbReference>
<name>Q7VI79_HELHP</name>
<dbReference type="EMBL" id="AE017125">
    <property type="protein sequence ID" value="AAP77326.1"/>
    <property type="molecule type" value="Genomic_DNA"/>
</dbReference>